<name>A0A6J5LXZ4_9CAUD</name>
<dbReference type="SUPFAM" id="SSF53448">
    <property type="entry name" value="Nucleotide-diphospho-sugar transferases"/>
    <property type="match status" value="1"/>
</dbReference>
<sequence>MSENQAPQQNTVQVNVDYLKTTKVHICMPCYGGMLTESTFMSFIKWGNTARQLGIDWTMETMTNESLITRARNTLTAKFLLNNDSTHLMFIDADIGWEPWHLLVMLNADKDVIGGLYPMKSLPIKWCVNGFDGAKNSDDGNLQEVSKTGTGFLLIKRHVFEKLNKHPHVIPFKNDIGLDPALDAHMKTYFDTGVRENRYYSEDWAFCENWRDLGGEVWVDKRVLLKHSGTYVFDHGAQEKLYKDLHAIVLSNQGQASPTQPATPAVAPAEPPAAVEGKVMASSKKKKK</sequence>
<evidence type="ECO:0000313" key="2">
    <source>
        <dbReference type="EMBL" id="CAB4137796.1"/>
    </source>
</evidence>
<dbReference type="Gene3D" id="3.90.550.40">
    <property type="match status" value="1"/>
</dbReference>
<accession>A0A6J5LXZ4</accession>
<gene>
    <name evidence="2" type="ORF">UFOVP328_87</name>
</gene>
<organism evidence="2">
    <name type="scientific">uncultured Caudovirales phage</name>
    <dbReference type="NCBI Taxonomy" id="2100421"/>
    <lineage>
        <taxon>Viruses</taxon>
        <taxon>Duplodnaviria</taxon>
        <taxon>Heunggongvirae</taxon>
        <taxon>Uroviricota</taxon>
        <taxon>Caudoviricetes</taxon>
        <taxon>Peduoviridae</taxon>
        <taxon>Maltschvirus</taxon>
        <taxon>Maltschvirus maltsch</taxon>
    </lineage>
</organism>
<evidence type="ECO:0000256" key="1">
    <source>
        <dbReference type="SAM" id="MobiDB-lite"/>
    </source>
</evidence>
<dbReference type="InterPro" id="IPR029044">
    <property type="entry name" value="Nucleotide-diphossugar_trans"/>
</dbReference>
<dbReference type="EMBL" id="LR796341">
    <property type="protein sequence ID" value="CAB4137796.1"/>
    <property type="molecule type" value="Genomic_DNA"/>
</dbReference>
<feature type="compositionally biased region" description="Low complexity" evidence="1">
    <location>
        <begin position="255"/>
        <end position="276"/>
    </location>
</feature>
<reference evidence="2" key="1">
    <citation type="submission" date="2020-04" db="EMBL/GenBank/DDBJ databases">
        <authorList>
            <person name="Chiriac C."/>
            <person name="Salcher M."/>
            <person name="Ghai R."/>
            <person name="Kavagutti S V."/>
        </authorList>
    </citation>
    <scope>NUCLEOTIDE SEQUENCE</scope>
</reference>
<feature type="region of interest" description="Disordered" evidence="1">
    <location>
        <begin position="253"/>
        <end position="288"/>
    </location>
</feature>
<proteinExistence type="predicted"/>
<protein>
    <submittedName>
        <fullName evidence="2">Uncharacterized protein</fullName>
    </submittedName>
</protein>